<feature type="transmembrane region" description="Helical" evidence="6">
    <location>
        <begin position="12"/>
        <end position="36"/>
    </location>
</feature>
<evidence type="ECO:0000313" key="9">
    <source>
        <dbReference type="Proteomes" id="UP000032232"/>
    </source>
</evidence>
<dbReference type="SUPFAM" id="SSF103473">
    <property type="entry name" value="MFS general substrate transporter"/>
    <property type="match status" value="1"/>
</dbReference>
<evidence type="ECO:0000256" key="3">
    <source>
        <dbReference type="ARBA" id="ARBA00022692"/>
    </source>
</evidence>
<keyword evidence="9" id="KW-1185">Reference proteome</keyword>
<dbReference type="PANTHER" id="PTHR23502">
    <property type="entry name" value="MAJOR FACILITATOR SUPERFAMILY"/>
    <property type="match status" value="1"/>
</dbReference>
<keyword evidence="2" id="KW-0813">Transport</keyword>
<dbReference type="Proteomes" id="UP000032232">
    <property type="component" value="Unassembled WGS sequence"/>
</dbReference>
<evidence type="ECO:0000256" key="1">
    <source>
        <dbReference type="ARBA" id="ARBA00004141"/>
    </source>
</evidence>
<feature type="transmembrane region" description="Helical" evidence="6">
    <location>
        <begin position="48"/>
        <end position="68"/>
    </location>
</feature>
<comment type="caution">
    <text evidence="8">The sequence shown here is derived from an EMBL/GenBank/DDBJ whole genome shotgun (WGS) entry which is preliminary data.</text>
</comment>
<keyword evidence="3 6" id="KW-0812">Transmembrane</keyword>
<feature type="transmembrane region" description="Helical" evidence="6">
    <location>
        <begin position="80"/>
        <end position="99"/>
    </location>
</feature>
<proteinExistence type="predicted"/>
<evidence type="ECO:0000259" key="7">
    <source>
        <dbReference type="PROSITE" id="PS50850"/>
    </source>
</evidence>
<feature type="domain" description="Major facilitator superfamily (MFS) profile" evidence="7">
    <location>
        <begin position="13"/>
        <end position="400"/>
    </location>
</feature>
<dbReference type="InterPro" id="IPR020846">
    <property type="entry name" value="MFS_dom"/>
</dbReference>
<dbReference type="AlphaFoldDB" id="A0A0D1EE09"/>
<evidence type="ECO:0000256" key="4">
    <source>
        <dbReference type="ARBA" id="ARBA00022989"/>
    </source>
</evidence>
<accession>A0A0D1EE09</accession>
<dbReference type="PROSITE" id="PS50850">
    <property type="entry name" value="MFS"/>
    <property type="match status" value="1"/>
</dbReference>
<keyword evidence="4 6" id="KW-1133">Transmembrane helix</keyword>
<dbReference type="InterPro" id="IPR005829">
    <property type="entry name" value="Sugar_transporter_CS"/>
</dbReference>
<dbReference type="InterPro" id="IPR011701">
    <property type="entry name" value="MFS"/>
</dbReference>
<feature type="transmembrane region" description="Helical" evidence="6">
    <location>
        <begin position="287"/>
        <end position="305"/>
    </location>
</feature>
<dbReference type="Gene3D" id="1.20.1720.10">
    <property type="entry name" value="Multidrug resistance protein D"/>
    <property type="match status" value="1"/>
</dbReference>
<dbReference type="InterPro" id="IPR036259">
    <property type="entry name" value="MFS_trans_sf"/>
</dbReference>
<dbReference type="EMBL" id="JYFE01000041">
    <property type="protein sequence ID" value="KIT15919.1"/>
    <property type="molecule type" value="Genomic_DNA"/>
</dbReference>
<evidence type="ECO:0000256" key="5">
    <source>
        <dbReference type="ARBA" id="ARBA00023136"/>
    </source>
</evidence>
<evidence type="ECO:0000256" key="2">
    <source>
        <dbReference type="ARBA" id="ARBA00022448"/>
    </source>
</evidence>
<evidence type="ECO:0000313" key="8">
    <source>
        <dbReference type="EMBL" id="KIT15919.1"/>
    </source>
</evidence>
<keyword evidence="5 6" id="KW-0472">Membrane</keyword>
<dbReference type="STRING" id="935700.jaqu_21870"/>
<gene>
    <name evidence="8" type="primary">bcr_1</name>
    <name evidence="8" type="ORF">jaqu_21870</name>
</gene>
<name>A0A0D1EE09_9RHOB</name>
<comment type="subcellular location">
    <subcellularLocation>
        <location evidence="1">Membrane</location>
        <topology evidence="1">Multi-pass membrane protein</topology>
    </subcellularLocation>
</comment>
<protein>
    <submittedName>
        <fullName evidence="8">Bcr_1 protein</fullName>
    </submittedName>
</protein>
<feature type="transmembrane region" description="Helical" evidence="6">
    <location>
        <begin position="105"/>
        <end position="126"/>
    </location>
</feature>
<feature type="transmembrane region" description="Helical" evidence="6">
    <location>
        <begin position="255"/>
        <end position="275"/>
    </location>
</feature>
<organism evidence="8 9">
    <name type="scientific">Jannaschia aquimarina</name>
    <dbReference type="NCBI Taxonomy" id="935700"/>
    <lineage>
        <taxon>Bacteria</taxon>
        <taxon>Pseudomonadati</taxon>
        <taxon>Pseudomonadota</taxon>
        <taxon>Alphaproteobacteria</taxon>
        <taxon>Rhodobacterales</taxon>
        <taxon>Roseobacteraceae</taxon>
        <taxon>Jannaschia</taxon>
    </lineage>
</organism>
<dbReference type="PANTHER" id="PTHR23502:SF132">
    <property type="entry name" value="POLYAMINE TRANSPORTER 2-RELATED"/>
    <property type="match status" value="1"/>
</dbReference>
<feature type="transmembrane region" description="Helical" evidence="6">
    <location>
        <begin position="222"/>
        <end position="243"/>
    </location>
</feature>
<feature type="transmembrane region" description="Helical" evidence="6">
    <location>
        <begin position="138"/>
        <end position="162"/>
    </location>
</feature>
<dbReference type="GO" id="GO:1990961">
    <property type="term" value="P:xenobiotic detoxification by transmembrane export across the plasma membrane"/>
    <property type="evidence" value="ECO:0007669"/>
    <property type="project" value="TreeGrafter"/>
</dbReference>
<dbReference type="PROSITE" id="PS00216">
    <property type="entry name" value="SUGAR_TRANSPORT_1"/>
    <property type="match status" value="1"/>
</dbReference>
<dbReference type="Pfam" id="PF07690">
    <property type="entry name" value="MFS_1"/>
    <property type="match status" value="1"/>
</dbReference>
<reference evidence="8 9" key="1">
    <citation type="submission" date="2015-02" db="EMBL/GenBank/DDBJ databases">
        <title>Genome Sequence of Jannaschia aquimarina DSM28248, a member of the Roseobacter clade.</title>
        <authorList>
            <person name="Voget S."/>
            <person name="Daniel R."/>
        </authorList>
    </citation>
    <scope>NUCLEOTIDE SEQUENCE [LARGE SCALE GENOMIC DNA]</scope>
    <source>
        <strain evidence="8 9">GSW-M26</strain>
    </source>
</reference>
<dbReference type="PATRIC" id="fig|935700.4.peg.2253"/>
<evidence type="ECO:0000256" key="6">
    <source>
        <dbReference type="SAM" id="Phobius"/>
    </source>
</evidence>
<sequence>MNPAPSRLPTAEFVALVAMLAATIAFSIDAILPALPDIGAELAPAESARLPLVIVSFLVGMGVGTVIAGPLSDAFGRKRVMLGGAALYSLSAAAATVMADLDGIILARLLQGLGAAGPRVVAIAMVRDLYQGRGMARIISYSMMVFTLVPGIAPLIGAGISASFGWRGVFWSFVAFSLISSLWLALRQPETLPTRSRRPLRVRPLWQAAREVVSAPDTRRALMAQTLVFAILFATIISIQQIYDQTFDRAASFPLWFGGIALLSGLANLLNARLVGRLGMVWLIRRAIAAHLGLSLVLVVFWLAFPDLLGFEAFVAWQFGTFAMVGFAVGNLNALALVPLGHVAGMASSIVSSAATVGAAALAAPVGLLFDGTPLPLALASALFAALASLLIARLTEAEEAPRATDV</sequence>
<feature type="transmembrane region" description="Helical" evidence="6">
    <location>
        <begin position="376"/>
        <end position="393"/>
    </location>
</feature>
<dbReference type="GO" id="GO:0022857">
    <property type="term" value="F:transmembrane transporter activity"/>
    <property type="evidence" value="ECO:0007669"/>
    <property type="project" value="InterPro"/>
</dbReference>
<feature type="transmembrane region" description="Helical" evidence="6">
    <location>
        <begin position="350"/>
        <end position="370"/>
    </location>
</feature>
<dbReference type="GO" id="GO:0005886">
    <property type="term" value="C:plasma membrane"/>
    <property type="evidence" value="ECO:0007669"/>
    <property type="project" value="TreeGrafter"/>
</dbReference>
<feature type="transmembrane region" description="Helical" evidence="6">
    <location>
        <begin position="317"/>
        <end position="338"/>
    </location>
</feature>
<feature type="transmembrane region" description="Helical" evidence="6">
    <location>
        <begin position="168"/>
        <end position="186"/>
    </location>
</feature>